<evidence type="ECO:0000256" key="1">
    <source>
        <dbReference type="SAM" id="Coils"/>
    </source>
</evidence>
<keyword evidence="3" id="KW-1185">Reference proteome</keyword>
<dbReference type="Proteomes" id="UP000636479">
    <property type="component" value="Unassembled WGS sequence"/>
</dbReference>
<feature type="coiled-coil region" evidence="1">
    <location>
        <begin position="113"/>
        <end position="140"/>
    </location>
</feature>
<dbReference type="AlphaFoldDB" id="A0A8H6S7B9"/>
<dbReference type="RefSeq" id="XP_037215683.1">
    <property type="nucleotide sequence ID" value="XM_037367851.1"/>
</dbReference>
<protein>
    <submittedName>
        <fullName evidence="2">Uncharacterized protein</fullName>
    </submittedName>
</protein>
<sequence>MSHQFNQVEAVAESGDIVDPRWEEFRLERKIYQEDLSDLRTDNEALKLKNMGLELVKDQTTQHLNGAIQTGFVLHCQLSENRLKLASCQKELLHQNFCISVLTLTSVFLYLSRKEAMNLITDLNHEIGDLRSQISQYEQVLGTGERPTSHNQLDST</sequence>
<keyword evidence="1" id="KW-0175">Coiled coil</keyword>
<name>A0A8H6S7B9_9AGAR</name>
<reference evidence="2" key="1">
    <citation type="submission" date="2020-05" db="EMBL/GenBank/DDBJ databases">
        <title>Mycena genomes resolve the evolution of fungal bioluminescence.</title>
        <authorList>
            <person name="Tsai I.J."/>
        </authorList>
    </citation>
    <scope>NUCLEOTIDE SEQUENCE</scope>
    <source>
        <strain evidence="2">171206Taipei</strain>
    </source>
</reference>
<proteinExistence type="predicted"/>
<dbReference type="GeneID" id="59350367"/>
<comment type="caution">
    <text evidence="2">The sequence shown here is derived from an EMBL/GenBank/DDBJ whole genome shotgun (WGS) entry which is preliminary data.</text>
</comment>
<evidence type="ECO:0000313" key="2">
    <source>
        <dbReference type="EMBL" id="KAF7293520.1"/>
    </source>
</evidence>
<evidence type="ECO:0000313" key="3">
    <source>
        <dbReference type="Proteomes" id="UP000636479"/>
    </source>
</evidence>
<accession>A0A8H6S7B9</accession>
<gene>
    <name evidence="2" type="ORF">MIND_01130300</name>
</gene>
<organism evidence="2 3">
    <name type="scientific">Mycena indigotica</name>
    <dbReference type="NCBI Taxonomy" id="2126181"/>
    <lineage>
        <taxon>Eukaryota</taxon>
        <taxon>Fungi</taxon>
        <taxon>Dikarya</taxon>
        <taxon>Basidiomycota</taxon>
        <taxon>Agaricomycotina</taxon>
        <taxon>Agaricomycetes</taxon>
        <taxon>Agaricomycetidae</taxon>
        <taxon>Agaricales</taxon>
        <taxon>Marasmiineae</taxon>
        <taxon>Mycenaceae</taxon>
        <taxon>Mycena</taxon>
    </lineage>
</organism>
<dbReference type="EMBL" id="JACAZF010000010">
    <property type="protein sequence ID" value="KAF7293520.1"/>
    <property type="molecule type" value="Genomic_DNA"/>
</dbReference>